<dbReference type="RefSeq" id="WP_187553951.1">
    <property type="nucleotide sequence ID" value="NZ_BMZL01000002.1"/>
</dbReference>
<reference evidence="2 3" key="1">
    <citation type="submission" date="2020-08" db="EMBL/GenBank/DDBJ databases">
        <title>Genome sequence of Thermomonas carbonis KCTC 42013T.</title>
        <authorList>
            <person name="Hyun D.-W."/>
            <person name="Bae J.-W."/>
        </authorList>
    </citation>
    <scope>NUCLEOTIDE SEQUENCE [LARGE SCALE GENOMIC DNA]</scope>
    <source>
        <strain evidence="2 3">KCTC 42013</strain>
    </source>
</reference>
<dbReference type="Proteomes" id="UP000515804">
    <property type="component" value="Chromosome"/>
</dbReference>
<dbReference type="AlphaFoldDB" id="A0A7G9SUB3"/>
<name>A0A7G9SUB3_9GAMM</name>
<proteinExistence type="predicted"/>
<dbReference type="EMBL" id="CP060719">
    <property type="protein sequence ID" value="QNN71438.1"/>
    <property type="molecule type" value="Genomic_DNA"/>
</dbReference>
<sequence>MRTERSLLQRFAQARPLTWLLAGICSWALLLWLGALLGMGGRVAAVEPQPASALPQPRPATPDRIGPLIRYAEAAARPLFTQDRRPRGFLASVPEGEGEAAQSQSLDFILTGVLISPQVRLATLQPSGGGEAQRVREGSSPDGANGWRLLEVQPRRVVFEGSSGQVTLDLRTFGGSGQAPGAVAVPTPAVPPPPTTQSTDAGPPQSEAARIETIRRRIEARRAQLRAGSGNGNTNNNGTPPSPATAPRRQ</sequence>
<evidence type="ECO:0000313" key="3">
    <source>
        <dbReference type="Proteomes" id="UP000515804"/>
    </source>
</evidence>
<organism evidence="2 3">
    <name type="scientific">Thermomonas carbonis</name>
    <dbReference type="NCBI Taxonomy" id="1463158"/>
    <lineage>
        <taxon>Bacteria</taxon>
        <taxon>Pseudomonadati</taxon>
        <taxon>Pseudomonadota</taxon>
        <taxon>Gammaproteobacteria</taxon>
        <taxon>Lysobacterales</taxon>
        <taxon>Lysobacteraceae</taxon>
        <taxon>Thermomonas</taxon>
    </lineage>
</organism>
<keyword evidence="3" id="KW-1185">Reference proteome</keyword>
<evidence type="ECO:0000313" key="2">
    <source>
        <dbReference type="EMBL" id="QNN71438.1"/>
    </source>
</evidence>
<evidence type="ECO:0000256" key="1">
    <source>
        <dbReference type="SAM" id="MobiDB-lite"/>
    </source>
</evidence>
<evidence type="ECO:0008006" key="4">
    <source>
        <dbReference type="Google" id="ProtNLM"/>
    </source>
</evidence>
<feature type="region of interest" description="Disordered" evidence="1">
    <location>
        <begin position="126"/>
        <end position="146"/>
    </location>
</feature>
<feature type="compositionally biased region" description="Low complexity" evidence="1">
    <location>
        <begin position="225"/>
        <end position="250"/>
    </location>
</feature>
<accession>A0A7G9SUB3</accession>
<protein>
    <recommendedName>
        <fullName evidence="4">General secretion pathway protein GspN</fullName>
    </recommendedName>
</protein>
<gene>
    <name evidence="2" type="ORF">H9L16_07850</name>
</gene>
<dbReference type="KEGG" id="tcn:H9L16_07850"/>
<feature type="compositionally biased region" description="Basic and acidic residues" evidence="1">
    <location>
        <begin position="209"/>
        <end position="222"/>
    </location>
</feature>
<feature type="region of interest" description="Disordered" evidence="1">
    <location>
        <begin position="177"/>
        <end position="250"/>
    </location>
</feature>